<organism evidence="3">
    <name type="scientific">Fonticula alba</name>
    <name type="common">Slime mold</name>
    <dbReference type="NCBI Taxonomy" id="691883"/>
    <lineage>
        <taxon>Eukaryota</taxon>
        <taxon>Rotosphaerida</taxon>
        <taxon>Fonticulaceae</taxon>
        <taxon>Fonticula</taxon>
    </lineage>
</organism>
<dbReference type="RefSeq" id="XP_009492536.1">
    <property type="nucleotide sequence ID" value="XM_009494261.1"/>
</dbReference>
<dbReference type="EMBL" id="KB932201">
    <property type="protein sequence ID" value="KCV72835.1"/>
    <property type="molecule type" value="Genomic_DNA"/>
</dbReference>
<dbReference type="Proteomes" id="UP000030693">
    <property type="component" value="Unassembled WGS sequence"/>
</dbReference>
<reference evidence="3" key="1">
    <citation type="submission" date="2013-04" db="EMBL/GenBank/DDBJ databases">
        <title>The Genome Sequence of Fonticula alba ATCC 38817.</title>
        <authorList>
            <consortium name="The Broad Institute Genomics Platform"/>
            <person name="Russ C."/>
            <person name="Cuomo C."/>
            <person name="Burger G."/>
            <person name="Gray M.W."/>
            <person name="Holland P.W.H."/>
            <person name="King N."/>
            <person name="Lang F.B.F."/>
            <person name="Roger A.J."/>
            <person name="Ruiz-Trillo I."/>
            <person name="Brown M."/>
            <person name="Walker B."/>
            <person name="Young S."/>
            <person name="Zeng Q."/>
            <person name="Gargeya S."/>
            <person name="Fitzgerald M."/>
            <person name="Haas B."/>
            <person name="Abouelleil A."/>
            <person name="Allen A.W."/>
            <person name="Alvarado L."/>
            <person name="Arachchi H.M."/>
            <person name="Berlin A.M."/>
            <person name="Chapman S.B."/>
            <person name="Gainer-Dewar J."/>
            <person name="Goldberg J."/>
            <person name="Griggs A."/>
            <person name="Gujja S."/>
            <person name="Hansen M."/>
            <person name="Howarth C."/>
            <person name="Imamovic A."/>
            <person name="Ireland A."/>
            <person name="Larimer J."/>
            <person name="McCowan C."/>
            <person name="Murphy C."/>
            <person name="Pearson M."/>
            <person name="Poon T.W."/>
            <person name="Priest M."/>
            <person name="Roberts A."/>
            <person name="Saif S."/>
            <person name="Shea T."/>
            <person name="Sisk P."/>
            <person name="Sykes S."/>
            <person name="Wortman J."/>
            <person name="Nusbaum C."/>
            <person name="Birren B."/>
        </authorList>
    </citation>
    <scope>NUCLEOTIDE SEQUENCE [LARGE SCALE GENOMIC DNA]</scope>
    <source>
        <strain evidence="3">ATCC 38817</strain>
    </source>
</reference>
<sequence>MASQRPDGGRTDVKRPRLAGAPAAAVDDGDSPQAGESPSSSPATASTPGSGQSTSRPRAVFAKMTQCEKKRHVREINRRAAAKLRNKIAANEDAEKRELADLLRQNEALERERANLVGVMRGLETLCTLHSLSQCELAKKSK</sequence>
<feature type="compositionally biased region" description="Low complexity" evidence="2">
    <location>
        <begin position="37"/>
        <end position="51"/>
    </location>
</feature>
<feature type="coiled-coil region" evidence="1">
    <location>
        <begin position="77"/>
        <end position="119"/>
    </location>
</feature>
<evidence type="ECO:0000313" key="3">
    <source>
        <dbReference type="EMBL" id="KCV72835.1"/>
    </source>
</evidence>
<protein>
    <recommendedName>
        <fullName evidence="5">BZIP domain-containing protein</fullName>
    </recommendedName>
</protein>
<keyword evidence="1" id="KW-0175">Coiled coil</keyword>
<evidence type="ECO:0000256" key="2">
    <source>
        <dbReference type="SAM" id="MobiDB-lite"/>
    </source>
</evidence>
<keyword evidence="4" id="KW-1185">Reference proteome</keyword>
<feature type="region of interest" description="Disordered" evidence="2">
    <location>
        <begin position="1"/>
        <end position="58"/>
    </location>
</feature>
<proteinExistence type="predicted"/>
<name>A0A058ZEK3_FONAL</name>
<evidence type="ECO:0000256" key="1">
    <source>
        <dbReference type="SAM" id="Coils"/>
    </source>
</evidence>
<evidence type="ECO:0008006" key="5">
    <source>
        <dbReference type="Google" id="ProtNLM"/>
    </source>
</evidence>
<dbReference type="AlphaFoldDB" id="A0A058ZEK3"/>
<accession>A0A058ZEK3</accession>
<evidence type="ECO:0000313" key="4">
    <source>
        <dbReference type="Proteomes" id="UP000030693"/>
    </source>
</evidence>
<gene>
    <name evidence="3" type="ORF">H696_00411</name>
</gene>
<dbReference type="GeneID" id="20525136"/>